<dbReference type="AlphaFoldDB" id="A0A6J0N8H8"/>
<evidence type="ECO:0000256" key="3">
    <source>
        <dbReference type="ARBA" id="ARBA00022525"/>
    </source>
</evidence>
<keyword evidence="3 4" id="KW-0964">Secreted</keyword>
<dbReference type="Proteomes" id="UP000504610">
    <property type="component" value="Chromosome 4"/>
</dbReference>
<dbReference type="OrthoDB" id="1864232at2759"/>
<comment type="similarity">
    <text evidence="1 4">Belongs to the plant dirigent protein family.</text>
</comment>
<name>A0A6J0N8H8_RAPSA</name>
<dbReference type="InterPro" id="IPR044859">
    <property type="entry name" value="Allene_oxi_cyc_Dirigent"/>
</dbReference>
<keyword evidence="5" id="KW-1185">Reference proteome</keyword>
<dbReference type="GO" id="GO:0048046">
    <property type="term" value="C:apoplast"/>
    <property type="evidence" value="ECO:0007669"/>
    <property type="project" value="UniProtKB-SubCell"/>
</dbReference>
<gene>
    <name evidence="6" type="primary">LOC108851237</name>
</gene>
<comment type="subunit">
    <text evidence="2 4">Homodimer.</text>
</comment>
<dbReference type="InterPro" id="IPR004265">
    <property type="entry name" value="Dirigent"/>
</dbReference>
<protein>
    <recommendedName>
        <fullName evidence="4">Dirigent protein</fullName>
    </recommendedName>
</protein>
<evidence type="ECO:0000313" key="6">
    <source>
        <dbReference type="RefSeq" id="XP_018480143.1"/>
    </source>
</evidence>
<accession>A0A6J0N8H8</accession>
<dbReference type="Pfam" id="PF03018">
    <property type="entry name" value="Dirigent"/>
    <property type="match status" value="1"/>
</dbReference>
<dbReference type="GeneID" id="108851237"/>
<reference evidence="5" key="1">
    <citation type="journal article" date="2019" name="Database">
        <title>The radish genome database (RadishGD): an integrated information resource for radish genomics.</title>
        <authorList>
            <person name="Yu H.J."/>
            <person name="Baek S."/>
            <person name="Lee Y.J."/>
            <person name="Cho A."/>
            <person name="Mun J.H."/>
        </authorList>
    </citation>
    <scope>NUCLEOTIDE SEQUENCE [LARGE SCALE GENOMIC DNA]</scope>
    <source>
        <strain evidence="5">cv. WK10039</strain>
    </source>
</reference>
<evidence type="ECO:0000256" key="2">
    <source>
        <dbReference type="ARBA" id="ARBA00011738"/>
    </source>
</evidence>
<reference evidence="6" key="2">
    <citation type="submission" date="2025-08" db="UniProtKB">
        <authorList>
            <consortium name="RefSeq"/>
        </authorList>
    </citation>
    <scope>IDENTIFICATION</scope>
    <source>
        <tissue evidence="6">Leaf</tissue>
    </source>
</reference>
<evidence type="ECO:0000313" key="5">
    <source>
        <dbReference type="Proteomes" id="UP000504610"/>
    </source>
</evidence>
<evidence type="ECO:0000256" key="4">
    <source>
        <dbReference type="RuleBase" id="RU363099"/>
    </source>
</evidence>
<dbReference type="RefSeq" id="XP_018480143.1">
    <property type="nucleotide sequence ID" value="XM_018624641.2"/>
</dbReference>
<proteinExistence type="inferred from homology"/>
<keyword evidence="4" id="KW-0052">Apoplast</keyword>
<dbReference type="GO" id="GO:0009699">
    <property type="term" value="P:phenylpropanoid biosynthetic process"/>
    <property type="evidence" value="ECO:0007669"/>
    <property type="project" value="UniProtKB-ARBA"/>
</dbReference>
<comment type="subcellular location">
    <subcellularLocation>
        <location evidence="4">Secreted</location>
        <location evidence="4">Extracellular space</location>
        <location evidence="4">Apoplast</location>
    </subcellularLocation>
</comment>
<dbReference type="KEGG" id="rsz:108851237"/>
<comment type="function">
    <text evidence="4">Dirigent proteins impart stereoselectivity on the phenoxy radical-coupling reaction, yielding optically active lignans from two molecules of coniferyl alcohol in the biosynthesis of lignans, flavonolignans, and alkaloids and thus plays a central role in plant secondary metabolism.</text>
</comment>
<dbReference type="PANTHER" id="PTHR21495">
    <property type="entry name" value="NUCLEOPORIN-RELATED"/>
    <property type="match status" value="1"/>
</dbReference>
<evidence type="ECO:0000256" key="1">
    <source>
        <dbReference type="ARBA" id="ARBA00010746"/>
    </source>
</evidence>
<organism evidence="5 6">
    <name type="scientific">Raphanus sativus</name>
    <name type="common">Radish</name>
    <name type="synonym">Raphanus raphanistrum var. sativus</name>
    <dbReference type="NCBI Taxonomy" id="3726"/>
    <lineage>
        <taxon>Eukaryota</taxon>
        <taxon>Viridiplantae</taxon>
        <taxon>Streptophyta</taxon>
        <taxon>Embryophyta</taxon>
        <taxon>Tracheophyta</taxon>
        <taxon>Spermatophyta</taxon>
        <taxon>Magnoliopsida</taxon>
        <taxon>eudicotyledons</taxon>
        <taxon>Gunneridae</taxon>
        <taxon>Pentapetalae</taxon>
        <taxon>rosids</taxon>
        <taxon>malvids</taxon>
        <taxon>Brassicales</taxon>
        <taxon>Brassicaceae</taxon>
        <taxon>Brassiceae</taxon>
        <taxon>Raphanus</taxon>
    </lineage>
</organism>
<sequence length="241" mass="26549">MVKHDEKSYLGVAFKHLYFLYKLCKTNTLHKHISHKCFKIRTILAVARLVLLPLFSALLLATAVTTSEAFSKTVKAPYHAHKPKKLTHLHFYFHDIVPGAKPTAAMVAAGPNTKTSASGRFGMVVVIDDPLTVGPEITSEEVGRAQGMYASADQKSLGLLMAINLVFTKDEFAGSTASLYGRNPIMSKVREMPIIAGTGAFRFGRGYAQSRTFTFNSSMFEFGINMENAVKYNKSGIKCFL</sequence>
<dbReference type="Gene3D" id="2.40.480.10">
    <property type="entry name" value="Allene oxide cyclase-like"/>
    <property type="match status" value="1"/>
</dbReference>